<name>A0ABP9YGW0_9FUNG</name>
<dbReference type="EMBL" id="BAABUJ010000051">
    <property type="protein sequence ID" value="GAA5805823.1"/>
    <property type="molecule type" value="Genomic_DNA"/>
</dbReference>
<gene>
    <name evidence="1" type="ORF">HPULCUR_011349</name>
</gene>
<organism evidence="1 2">
    <name type="scientific">Helicostylum pulchrum</name>
    <dbReference type="NCBI Taxonomy" id="562976"/>
    <lineage>
        <taxon>Eukaryota</taxon>
        <taxon>Fungi</taxon>
        <taxon>Fungi incertae sedis</taxon>
        <taxon>Mucoromycota</taxon>
        <taxon>Mucoromycotina</taxon>
        <taxon>Mucoromycetes</taxon>
        <taxon>Mucorales</taxon>
        <taxon>Mucorineae</taxon>
        <taxon>Mucoraceae</taxon>
        <taxon>Helicostylum</taxon>
    </lineage>
</organism>
<accession>A0ABP9YGW0</accession>
<evidence type="ECO:0000313" key="2">
    <source>
        <dbReference type="Proteomes" id="UP001476247"/>
    </source>
</evidence>
<dbReference type="Proteomes" id="UP001476247">
    <property type="component" value="Unassembled WGS sequence"/>
</dbReference>
<evidence type="ECO:0000313" key="1">
    <source>
        <dbReference type="EMBL" id="GAA5805823.1"/>
    </source>
</evidence>
<reference evidence="1 2" key="1">
    <citation type="submission" date="2024-04" db="EMBL/GenBank/DDBJ databases">
        <title>genome sequences of Mucor flavus KT1a and Helicostylum pulchrum KT1b strains isolation_sourced from the surface of a dry-aged beef.</title>
        <authorList>
            <person name="Toyotome T."/>
            <person name="Hosono M."/>
            <person name="Torimaru M."/>
            <person name="Fukuda K."/>
            <person name="Mikami N."/>
        </authorList>
    </citation>
    <scope>NUCLEOTIDE SEQUENCE [LARGE SCALE GENOMIC DNA]</scope>
    <source>
        <strain evidence="1 2">KT1b</strain>
    </source>
</reference>
<sequence>MRQWIDYVERNFDATKVSEIQKRKNIVETSKNKQAETASIPSKGMEAQYRTFSVSMKKSLEMIYRWRY</sequence>
<comment type="caution">
    <text evidence="1">The sequence shown here is derived from an EMBL/GenBank/DDBJ whole genome shotgun (WGS) entry which is preliminary data.</text>
</comment>
<keyword evidence="2" id="KW-1185">Reference proteome</keyword>
<proteinExistence type="predicted"/>
<protein>
    <submittedName>
        <fullName evidence="1">Uncharacterized protein</fullName>
    </submittedName>
</protein>